<keyword evidence="3" id="KW-1185">Reference proteome</keyword>
<name>A0ABY5ZN90_9BACT</name>
<accession>A0ABY5ZN90</accession>
<reference evidence="2" key="1">
    <citation type="journal article" date="2022" name="Environ. Microbiol.">
        <title>Geoalkalibacter halelectricus SAP #1 sp. nov. possessing extracellular electron transfer and mineral#reducing capabilities from a haloalkaline environment.</title>
        <authorList>
            <person name="Yadav S."/>
            <person name="Singh R."/>
            <person name="Sundharam S.S."/>
            <person name="Chaudhary S."/>
            <person name="Krishnamurthi S."/>
            <person name="Patil S.A."/>
        </authorList>
    </citation>
    <scope>NUCLEOTIDE SEQUENCE</scope>
    <source>
        <strain evidence="2">SAP-1</strain>
    </source>
</reference>
<evidence type="ECO:0000313" key="3">
    <source>
        <dbReference type="Proteomes" id="UP001060414"/>
    </source>
</evidence>
<organism evidence="2 3">
    <name type="scientific">Geoalkalibacter halelectricus</name>
    <dbReference type="NCBI Taxonomy" id="2847045"/>
    <lineage>
        <taxon>Bacteria</taxon>
        <taxon>Pseudomonadati</taxon>
        <taxon>Thermodesulfobacteriota</taxon>
        <taxon>Desulfuromonadia</taxon>
        <taxon>Desulfuromonadales</taxon>
        <taxon>Geoalkalibacteraceae</taxon>
        <taxon>Geoalkalibacter</taxon>
    </lineage>
</organism>
<protein>
    <submittedName>
        <fullName evidence="2">Uncharacterized protein</fullName>
    </submittedName>
</protein>
<gene>
    <name evidence="2" type="ORF">L9S41_16985</name>
</gene>
<feature type="transmembrane region" description="Helical" evidence="1">
    <location>
        <begin position="57"/>
        <end position="73"/>
    </location>
</feature>
<dbReference type="EMBL" id="CP092109">
    <property type="protein sequence ID" value="UWZ79355.1"/>
    <property type="molecule type" value="Genomic_DNA"/>
</dbReference>
<sequence length="134" mass="14767">MQQGSAREDKKPVKMGRIGYRPPWVRHLSLGVRAFHLLGGAVILATFLLPASVGPPLFYLWMTLGSGALLMAGDWMQHRQLARELTGVVTLAKVVVFGAAYHGFLPTREVVVLVFIAATITAHAPKKVRHRLLF</sequence>
<dbReference type="RefSeq" id="WP_260747711.1">
    <property type="nucleotide sequence ID" value="NZ_CP092109.1"/>
</dbReference>
<proteinExistence type="predicted"/>
<keyword evidence="1" id="KW-0812">Transmembrane</keyword>
<feature type="transmembrane region" description="Helical" evidence="1">
    <location>
        <begin position="30"/>
        <end position="51"/>
    </location>
</feature>
<keyword evidence="1" id="KW-1133">Transmembrane helix</keyword>
<evidence type="ECO:0000256" key="1">
    <source>
        <dbReference type="SAM" id="Phobius"/>
    </source>
</evidence>
<dbReference type="Proteomes" id="UP001060414">
    <property type="component" value="Chromosome"/>
</dbReference>
<keyword evidence="1" id="KW-0472">Membrane</keyword>
<evidence type="ECO:0000313" key="2">
    <source>
        <dbReference type="EMBL" id="UWZ79355.1"/>
    </source>
</evidence>